<feature type="compositionally biased region" description="Polar residues" evidence="1">
    <location>
        <begin position="475"/>
        <end position="497"/>
    </location>
</feature>
<keyword evidence="5" id="KW-1185">Reference proteome</keyword>
<sequence>MRSSCRLLTTWAFAWLLLIRATVAQDATKNADYLKGTNGVWSCTLQDTLNQDTRCDPSIRRRRSFHLDSRQAPGESERFNPRPSPCRCNNIYFNIWSACILTSNNNNTLPSVPDWVEKCKQSSTTFESNLLVATLGSIEVPNWAQVPVVGDKFDIMKAVLVAHQEWRTIQIVAPVISAVVAVIATCLAYYFWARIRGRTPHFTAFRSKVSESFNVNSVFEPSLKPVRREEPNDGWVIDQNEDPPSSVQQTVQIASIPEVVYQRAKLDDPDQGRPAGHRKDNSQSQQSKQTTHVDARPISALDLTDNSNGRTTPPPMSKWSDSDHRSHNLQYHTYTPQHSKRLPGSSTINTFVSHLKGVPSSINPFKSRPAPVKHVLPSHGFRLDDHSDKATETTFSTERRETQDSFLFGGTLGSGYRGQQGVLVNGHDIEDHDERLTLISNEERQHNRVFLISKTPGQDFSIHSAGTKRAPSRMSHGQSTVDGSNIQIITPSTTTSHGVPWKGFWRRQSGSKNESPASVPPAPKHPPPAAPPSTTNISTPRFPLANIEDRSTPKMKKPLLPTNNSSITVNTIRPSSPAPGAVNGPLFLQAPFRTGVYDQERYPARDDETKKSINGHHKFASESKISLSKTADDDNDGQDVRPPRPLSMQRTGSSTRTNGTGTLHPPTRNHGRGLQEDDAASFYLTPSSPPTHLRNLSQETLHPNRSNPELLFPSSVRAVGYSGGAFAPIPPVPVRASRPLPQPR</sequence>
<dbReference type="AlphaFoldDB" id="A0A5C3KK64"/>
<feature type="chain" id="PRO_5022690080" evidence="3">
    <location>
        <begin position="25"/>
        <end position="744"/>
    </location>
</feature>
<proteinExistence type="predicted"/>
<keyword evidence="2" id="KW-0812">Transmembrane</keyword>
<feature type="compositionally biased region" description="Pro residues" evidence="1">
    <location>
        <begin position="518"/>
        <end position="531"/>
    </location>
</feature>
<feature type="region of interest" description="Disordered" evidence="1">
    <location>
        <begin position="606"/>
        <end position="674"/>
    </location>
</feature>
<gene>
    <name evidence="4" type="ORF">FA15DRAFT_673196</name>
</gene>
<feature type="signal peptide" evidence="3">
    <location>
        <begin position="1"/>
        <end position="24"/>
    </location>
</feature>
<organism evidence="4 5">
    <name type="scientific">Coprinopsis marcescibilis</name>
    <name type="common">Agaric fungus</name>
    <name type="synonym">Psathyrella marcescibilis</name>
    <dbReference type="NCBI Taxonomy" id="230819"/>
    <lineage>
        <taxon>Eukaryota</taxon>
        <taxon>Fungi</taxon>
        <taxon>Dikarya</taxon>
        <taxon>Basidiomycota</taxon>
        <taxon>Agaricomycotina</taxon>
        <taxon>Agaricomycetes</taxon>
        <taxon>Agaricomycetidae</taxon>
        <taxon>Agaricales</taxon>
        <taxon>Agaricineae</taxon>
        <taxon>Psathyrellaceae</taxon>
        <taxon>Coprinopsis</taxon>
    </lineage>
</organism>
<evidence type="ECO:0000256" key="1">
    <source>
        <dbReference type="SAM" id="MobiDB-lite"/>
    </source>
</evidence>
<accession>A0A5C3KK64</accession>
<feature type="compositionally biased region" description="Basic and acidic residues" evidence="1">
    <location>
        <begin position="267"/>
        <end position="281"/>
    </location>
</feature>
<evidence type="ECO:0000256" key="2">
    <source>
        <dbReference type="SAM" id="Phobius"/>
    </source>
</evidence>
<keyword evidence="3" id="KW-0732">Signal</keyword>
<evidence type="ECO:0000256" key="3">
    <source>
        <dbReference type="SAM" id="SignalP"/>
    </source>
</evidence>
<protein>
    <submittedName>
        <fullName evidence="4">Uncharacterized protein</fullName>
    </submittedName>
</protein>
<feature type="region of interest" description="Disordered" evidence="1">
    <location>
        <begin position="224"/>
        <end position="249"/>
    </location>
</feature>
<name>A0A5C3KK64_COPMA</name>
<feature type="compositionally biased region" description="Polar residues" evidence="1">
    <location>
        <begin position="282"/>
        <end position="292"/>
    </location>
</feature>
<dbReference type="EMBL" id="ML210289">
    <property type="protein sequence ID" value="TFK20731.1"/>
    <property type="molecule type" value="Genomic_DNA"/>
</dbReference>
<evidence type="ECO:0000313" key="4">
    <source>
        <dbReference type="EMBL" id="TFK20731.1"/>
    </source>
</evidence>
<feature type="compositionally biased region" description="Polar residues" evidence="1">
    <location>
        <begin position="561"/>
        <end position="574"/>
    </location>
</feature>
<dbReference type="Proteomes" id="UP000307440">
    <property type="component" value="Unassembled WGS sequence"/>
</dbReference>
<dbReference type="OrthoDB" id="3062174at2759"/>
<feature type="transmembrane region" description="Helical" evidence="2">
    <location>
        <begin position="171"/>
        <end position="192"/>
    </location>
</feature>
<feature type="region of interest" description="Disordered" evidence="1">
    <location>
        <begin position="267"/>
        <end position="325"/>
    </location>
</feature>
<reference evidence="4 5" key="1">
    <citation type="journal article" date="2019" name="Nat. Ecol. Evol.">
        <title>Megaphylogeny resolves global patterns of mushroom evolution.</title>
        <authorList>
            <person name="Varga T."/>
            <person name="Krizsan K."/>
            <person name="Foldi C."/>
            <person name="Dima B."/>
            <person name="Sanchez-Garcia M."/>
            <person name="Sanchez-Ramirez S."/>
            <person name="Szollosi G.J."/>
            <person name="Szarkandi J.G."/>
            <person name="Papp V."/>
            <person name="Albert L."/>
            <person name="Andreopoulos W."/>
            <person name="Angelini C."/>
            <person name="Antonin V."/>
            <person name="Barry K.W."/>
            <person name="Bougher N.L."/>
            <person name="Buchanan P."/>
            <person name="Buyck B."/>
            <person name="Bense V."/>
            <person name="Catcheside P."/>
            <person name="Chovatia M."/>
            <person name="Cooper J."/>
            <person name="Damon W."/>
            <person name="Desjardin D."/>
            <person name="Finy P."/>
            <person name="Geml J."/>
            <person name="Haridas S."/>
            <person name="Hughes K."/>
            <person name="Justo A."/>
            <person name="Karasinski D."/>
            <person name="Kautmanova I."/>
            <person name="Kiss B."/>
            <person name="Kocsube S."/>
            <person name="Kotiranta H."/>
            <person name="LaButti K.M."/>
            <person name="Lechner B.E."/>
            <person name="Liimatainen K."/>
            <person name="Lipzen A."/>
            <person name="Lukacs Z."/>
            <person name="Mihaltcheva S."/>
            <person name="Morgado L.N."/>
            <person name="Niskanen T."/>
            <person name="Noordeloos M.E."/>
            <person name="Ohm R.A."/>
            <person name="Ortiz-Santana B."/>
            <person name="Ovrebo C."/>
            <person name="Racz N."/>
            <person name="Riley R."/>
            <person name="Savchenko A."/>
            <person name="Shiryaev A."/>
            <person name="Soop K."/>
            <person name="Spirin V."/>
            <person name="Szebenyi C."/>
            <person name="Tomsovsky M."/>
            <person name="Tulloss R.E."/>
            <person name="Uehling J."/>
            <person name="Grigoriev I.V."/>
            <person name="Vagvolgyi C."/>
            <person name="Papp T."/>
            <person name="Martin F.M."/>
            <person name="Miettinen O."/>
            <person name="Hibbett D.S."/>
            <person name="Nagy L.G."/>
        </authorList>
    </citation>
    <scope>NUCLEOTIDE SEQUENCE [LARGE SCALE GENOMIC DNA]</scope>
    <source>
        <strain evidence="4 5">CBS 121175</strain>
    </source>
</reference>
<evidence type="ECO:0000313" key="5">
    <source>
        <dbReference type="Proteomes" id="UP000307440"/>
    </source>
</evidence>
<feature type="compositionally biased region" description="Low complexity" evidence="1">
    <location>
        <begin position="650"/>
        <end position="662"/>
    </location>
</feature>
<keyword evidence="2" id="KW-0472">Membrane</keyword>
<keyword evidence="2" id="KW-1133">Transmembrane helix</keyword>
<feature type="region of interest" description="Disordered" evidence="1">
    <location>
        <begin position="460"/>
        <end position="586"/>
    </location>
</feature>
<feature type="region of interest" description="Disordered" evidence="1">
    <location>
        <begin position="720"/>
        <end position="744"/>
    </location>
</feature>